<proteinExistence type="predicted"/>
<feature type="transmembrane region" description="Helical" evidence="6">
    <location>
        <begin position="100"/>
        <end position="119"/>
    </location>
</feature>
<evidence type="ECO:0000256" key="4">
    <source>
        <dbReference type="ARBA" id="ARBA00022989"/>
    </source>
</evidence>
<organism evidence="9 10">
    <name type="scientific">Paecilomyces lecythidis</name>
    <dbReference type="NCBI Taxonomy" id="3004212"/>
    <lineage>
        <taxon>Eukaryota</taxon>
        <taxon>Fungi</taxon>
        <taxon>Dikarya</taxon>
        <taxon>Ascomycota</taxon>
        <taxon>Pezizomycotina</taxon>
        <taxon>Eurotiomycetes</taxon>
        <taxon>Eurotiomycetidae</taxon>
        <taxon>Eurotiales</taxon>
        <taxon>Thermoascaceae</taxon>
        <taxon>Paecilomyces</taxon>
    </lineage>
</organism>
<feature type="domain" description="Reticulon" evidence="8">
    <location>
        <begin position="62"/>
        <end position="173"/>
    </location>
</feature>
<keyword evidence="10" id="KW-1185">Reference proteome</keyword>
<evidence type="ECO:0000256" key="3">
    <source>
        <dbReference type="ARBA" id="ARBA00022824"/>
    </source>
</evidence>
<evidence type="ECO:0000313" key="10">
    <source>
        <dbReference type="Proteomes" id="UP001583193"/>
    </source>
</evidence>
<gene>
    <name evidence="9" type="ORF">Plec18167_006386</name>
</gene>
<dbReference type="InterPro" id="IPR003388">
    <property type="entry name" value="Reticulon"/>
</dbReference>
<keyword evidence="5 6" id="KW-0472">Membrane</keyword>
<feature type="transmembrane region" description="Helical" evidence="6">
    <location>
        <begin position="209"/>
        <end position="227"/>
    </location>
</feature>
<evidence type="ECO:0000313" key="9">
    <source>
        <dbReference type="EMBL" id="KAL1873337.1"/>
    </source>
</evidence>
<feature type="region of interest" description="Disordered" evidence="7">
    <location>
        <begin position="287"/>
        <end position="348"/>
    </location>
</feature>
<evidence type="ECO:0000259" key="8">
    <source>
        <dbReference type="PROSITE" id="PS50845"/>
    </source>
</evidence>
<dbReference type="Pfam" id="PF02453">
    <property type="entry name" value="Reticulon"/>
    <property type="match status" value="1"/>
</dbReference>
<name>A0ABR3XCB1_9EURO</name>
<accession>A0ABR3XCB1</accession>
<comment type="caution">
    <text evidence="9">The sequence shown here is derived from an EMBL/GenBank/DDBJ whole genome shotgun (WGS) entry which is preliminary data.</text>
</comment>
<evidence type="ECO:0000256" key="2">
    <source>
        <dbReference type="ARBA" id="ARBA00022692"/>
    </source>
</evidence>
<keyword evidence="2 6" id="KW-0812">Transmembrane</keyword>
<protein>
    <recommendedName>
        <fullName evidence="6">Reticulon-like protein</fullName>
    </recommendedName>
</protein>
<evidence type="ECO:0000256" key="6">
    <source>
        <dbReference type="RuleBase" id="RU363132"/>
    </source>
</evidence>
<comment type="subcellular location">
    <subcellularLocation>
        <location evidence="1 6">Endoplasmic reticulum membrane</location>
        <topology evidence="1 6">Multi-pass membrane protein</topology>
    </subcellularLocation>
</comment>
<feature type="transmembrane region" description="Helical" evidence="6">
    <location>
        <begin position="73"/>
        <end position="94"/>
    </location>
</feature>
<keyword evidence="3 6" id="KW-0256">Endoplasmic reticulum</keyword>
<dbReference type="EMBL" id="JAVDPF010000022">
    <property type="protein sequence ID" value="KAL1873337.1"/>
    <property type="molecule type" value="Genomic_DNA"/>
</dbReference>
<dbReference type="Proteomes" id="UP001583193">
    <property type="component" value="Unassembled WGS sequence"/>
</dbReference>
<feature type="compositionally biased region" description="Basic and acidic residues" evidence="7">
    <location>
        <begin position="339"/>
        <end position="348"/>
    </location>
</feature>
<sequence length="348" mass="38239">MASTNTGDVNYPVTNGTSPVVQNIKSEANRTGDEFRGLKGSKVESSTTTATGQPLTPYHSLLYSLLSWEHPRATALSFASVVTFIFAARYLPLIRWAFKFLYVALGFTATLEIAGKLVLSQGLASSFRPRKYYTVPKEAIEGVLEDLEQLVDFFLIEFQRILFAENIVHTVAVCSSYYCENMKITNLTDIQAFTAAFLSYWLIKIVPLWGLSLIGVTIAYLGPLVYINNRELIDAQIENAQKIAHSQANQVKDLAGQHTAHATGLVKQYAGTYSSKAQEYIGNRRSVSPEVSKVAPPTAVKTEPTLESKIQQSDFPEAPKEEPVGQSVESPVSAVQAEPELKPEPLVA</sequence>
<reference evidence="9 10" key="1">
    <citation type="journal article" date="2024" name="IMA Fungus">
        <title>IMA Genome - F19 : A genome assembly and annotation guide to empower mycologists, including annotated draft genome sequences of Ceratocystis pirilliformis, Diaporthe australafricana, Fusarium ophioides, Paecilomyces lecythidis, and Sporothrix stenoceras.</title>
        <authorList>
            <person name="Aylward J."/>
            <person name="Wilson A.M."/>
            <person name="Visagie C.M."/>
            <person name="Spraker J."/>
            <person name="Barnes I."/>
            <person name="Buitendag C."/>
            <person name="Ceriani C."/>
            <person name="Del Mar Angel L."/>
            <person name="du Plessis D."/>
            <person name="Fuchs T."/>
            <person name="Gasser K."/>
            <person name="Kramer D."/>
            <person name="Li W."/>
            <person name="Munsamy K."/>
            <person name="Piso A."/>
            <person name="Price J.L."/>
            <person name="Sonnekus B."/>
            <person name="Thomas C."/>
            <person name="van der Nest A."/>
            <person name="van Dijk A."/>
            <person name="van Heerden A."/>
            <person name="van Vuuren N."/>
            <person name="Yilmaz N."/>
            <person name="Duong T.A."/>
            <person name="van der Merwe N.A."/>
            <person name="Wingfield M.J."/>
            <person name="Wingfield B.D."/>
        </authorList>
    </citation>
    <scope>NUCLEOTIDE SEQUENCE [LARGE SCALE GENOMIC DNA]</scope>
    <source>
        <strain evidence="9 10">CMW 18167</strain>
    </source>
</reference>
<evidence type="ECO:0000256" key="5">
    <source>
        <dbReference type="ARBA" id="ARBA00023136"/>
    </source>
</evidence>
<keyword evidence="4 6" id="KW-1133">Transmembrane helix</keyword>
<dbReference type="PROSITE" id="PS50845">
    <property type="entry name" value="RETICULON"/>
    <property type="match status" value="1"/>
</dbReference>
<evidence type="ECO:0000256" key="7">
    <source>
        <dbReference type="SAM" id="MobiDB-lite"/>
    </source>
</evidence>
<evidence type="ECO:0000256" key="1">
    <source>
        <dbReference type="ARBA" id="ARBA00004477"/>
    </source>
</evidence>